<proteinExistence type="predicted"/>
<organism evidence="1">
    <name type="scientific">Anguilla anguilla</name>
    <name type="common">European freshwater eel</name>
    <name type="synonym">Muraena anguilla</name>
    <dbReference type="NCBI Taxonomy" id="7936"/>
    <lineage>
        <taxon>Eukaryota</taxon>
        <taxon>Metazoa</taxon>
        <taxon>Chordata</taxon>
        <taxon>Craniata</taxon>
        <taxon>Vertebrata</taxon>
        <taxon>Euteleostomi</taxon>
        <taxon>Actinopterygii</taxon>
        <taxon>Neopterygii</taxon>
        <taxon>Teleostei</taxon>
        <taxon>Anguilliformes</taxon>
        <taxon>Anguillidae</taxon>
        <taxon>Anguilla</taxon>
    </lineage>
</organism>
<protein>
    <submittedName>
        <fullName evidence="1">Uncharacterized protein</fullName>
    </submittedName>
</protein>
<sequence>MPVILLRICSHVHDTFQNIHSSTRMGFEPTRAEHNGLAVHRLNHSATSS</sequence>
<dbReference type="AlphaFoldDB" id="A0A0E9T1R0"/>
<dbReference type="EMBL" id="GBXM01061125">
    <property type="protein sequence ID" value="JAH47452.1"/>
    <property type="molecule type" value="Transcribed_RNA"/>
</dbReference>
<reference evidence="1" key="2">
    <citation type="journal article" date="2015" name="Fish Shellfish Immunol.">
        <title>Early steps in the European eel (Anguilla anguilla)-Vibrio vulnificus interaction in the gills: Role of the RtxA13 toxin.</title>
        <authorList>
            <person name="Callol A."/>
            <person name="Pajuelo D."/>
            <person name="Ebbesson L."/>
            <person name="Teles M."/>
            <person name="MacKenzie S."/>
            <person name="Amaro C."/>
        </authorList>
    </citation>
    <scope>NUCLEOTIDE SEQUENCE</scope>
</reference>
<name>A0A0E9T1R0_ANGAN</name>
<reference evidence="1" key="1">
    <citation type="submission" date="2014-11" db="EMBL/GenBank/DDBJ databases">
        <authorList>
            <person name="Amaro Gonzalez C."/>
        </authorList>
    </citation>
    <scope>NUCLEOTIDE SEQUENCE</scope>
</reference>
<accession>A0A0E9T1R0</accession>
<evidence type="ECO:0000313" key="1">
    <source>
        <dbReference type="EMBL" id="JAH47452.1"/>
    </source>
</evidence>